<dbReference type="AlphaFoldDB" id="A0A9W6JR43"/>
<evidence type="ECO:0000259" key="1">
    <source>
        <dbReference type="Pfam" id="PF06230"/>
    </source>
</evidence>
<dbReference type="RefSeq" id="WP_271201393.1">
    <property type="nucleotide sequence ID" value="NZ_BSFL01000003.1"/>
</dbReference>
<keyword evidence="4" id="KW-1185">Reference proteome</keyword>
<dbReference type="Gene3D" id="3.40.140.80">
    <property type="match status" value="1"/>
</dbReference>
<name>A0A9W6JR43_9HYPH</name>
<feature type="domain" description="LpxI N-terminal" evidence="2">
    <location>
        <begin position="6"/>
        <end position="134"/>
    </location>
</feature>
<evidence type="ECO:0000259" key="2">
    <source>
        <dbReference type="Pfam" id="PF17930"/>
    </source>
</evidence>
<dbReference type="Pfam" id="PF17930">
    <property type="entry name" value="LpxI_N"/>
    <property type="match status" value="1"/>
</dbReference>
<evidence type="ECO:0000313" key="3">
    <source>
        <dbReference type="EMBL" id="GLK80913.1"/>
    </source>
</evidence>
<dbReference type="Proteomes" id="UP001143309">
    <property type="component" value="Unassembled WGS sequence"/>
</dbReference>
<dbReference type="InterPro" id="IPR053174">
    <property type="entry name" value="LpxI"/>
</dbReference>
<proteinExistence type="predicted"/>
<dbReference type="PANTHER" id="PTHR39962">
    <property type="entry name" value="BLL4848 PROTEIN"/>
    <property type="match status" value="1"/>
</dbReference>
<dbReference type="InterPro" id="IPR010415">
    <property type="entry name" value="LpxI_C"/>
</dbReference>
<dbReference type="EMBL" id="BSFL01000003">
    <property type="protein sequence ID" value="GLK80913.1"/>
    <property type="molecule type" value="Genomic_DNA"/>
</dbReference>
<comment type="caution">
    <text evidence="3">The sequence shown here is derived from an EMBL/GenBank/DDBJ whole genome shotgun (WGS) entry which is preliminary data.</text>
</comment>
<dbReference type="InterPro" id="IPR041255">
    <property type="entry name" value="LpxI_N"/>
</dbReference>
<evidence type="ECO:0000313" key="4">
    <source>
        <dbReference type="Proteomes" id="UP001143309"/>
    </source>
</evidence>
<accession>A0A9W6JR43</accession>
<evidence type="ECO:0008006" key="5">
    <source>
        <dbReference type="Google" id="ProtNLM"/>
    </source>
</evidence>
<reference evidence="3" key="2">
    <citation type="submission" date="2023-01" db="EMBL/GenBank/DDBJ databases">
        <authorList>
            <person name="Sun Q."/>
            <person name="Evtushenko L."/>
        </authorList>
    </citation>
    <scope>NUCLEOTIDE SEQUENCE</scope>
    <source>
        <strain evidence="3">VKM B-2748</strain>
    </source>
</reference>
<reference evidence="3" key="1">
    <citation type="journal article" date="2014" name="Int. J. Syst. Evol. Microbiol.">
        <title>Complete genome sequence of Corynebacterium casei LMG S-19264T (=DSM 44701T), isolated from a smear-ripened cheese.</title>
        <authorList>
            <consortium name="US DOE Joint Genome Institute (JGI-PGF)"/>
            <person name="Walter F."/>
            <person name="Albersmeier A."/>
            <person name="Kalinowski J."/>
            <person name="Ruckert C."/>
        </authorList>
    </citation>
    <scope>NUCLEOTIDE SEQUENCE</scope>
    <source>
        <strain evidence="3">VKM B-2748</strain>
    </source>
</reference>
<dbReference type="PANTHER" id="PTHR39962:SF1">
    <property type="entry name" value="LPXI FAMILY PROTEIN"/>
    <property type="match status" value="1"/>
</dbReference>
<feature type="domain" description="LpxI C-terminal" evidence="1">
    <location>
        <begin position="138"/>
        <end position="273"/>
    </location>
</feature>
<organism evidence="3 4">
    <name type="scientific">Methylopila turkensis</name>
    <dbReference type="NCBI Taxonomy" id="1437816"/>
    <lineage>
        <taxon>Bacteria</taxon>
        <taxon>Pseudomonadati</taxon>
        <taxon>Pseudomonadota</taxon>
        <taxon>Alphaproteobacteria</taxon>
        <taxon>Hyphomicrobiales</taxon>
        <taxon>Methylopilaceae</taxon>
        <taxon>Methylopila</taxon>
    </lineage>
</organism>
<protein>
    <recommendedName>
        <fullName evidence="5">DUF1009 domain-containing protein</fullName>
    </recommendedName>
</protein>
<dbReference type="Pfam" id="PF06230">
    <property type="entry name" value="LpxI_C"/>
    <property type="match status" value="1"/>
</dbReference>
<sequence length="284" mass="28930">MTLPPLGLICGSGSLPLEVAEGAHAAGRDVFLIALRGSADKGIERYPHAWLGFGEIGKLLKLLEKAGVKQLVLVGGVQRPALRDIRLDMTGLISMPEIRRLMSAGDDHLLSGVTGFLAARGYEVIGAHEAAPGLTASEGLLGARDATAADATSVAAGLAVLAALGPHDVGQAAVAIGRRIVAVEAAEGTDMMLRRVARLVEKGRIKREGRGGVLVKAPKPGQNLRVDLPAIGPRTIELAAAAGLTGVAVAAGGVLLAERARIIELADSSGLFLAGVPQAAFGAP</sequence>
<dbReference type="Gene3D" id="3.40.50.20">
    <property type="match status" value="1"/>
</dbReference>
<gene>
    <name evidence="3" type="ORF">GCM10008174_26540</name>
</gene>
<dbReference type="InterPro" id="IPR043167">
    <property type="entry name" value="LpxI_C_sf"/>
</dbReference>